<dbReference type="Pfam" id="PF08327">
    <property type="entry name" value="AHSA1"/>
    <property type="match status" value="1"/>
</dbReference>
<dbReference type="Proteomes" id="UP000255467">
    <property type="component" value="Unassembled WGS sequence"/>
</dbReference>
<gene>
    <name evidence="3" type="ORF">NCTC1934_04130</name>
</gene>
<dbReference type="SUPFAM" id="SSF55961">
    <property type="entry name" value="Bet v1-like"/>
    <property type="match status" value="1"/>
</dbReference>
<evidence type="ECO:0000313" key="4">
    <source>
        <dbReference type="Proteomes" id="UP000255467"/>
    </source>
</evidence>
<accession>A0A378YSM1</accession>
<comment type="similarity">
    <text evidence="1">Belongs to the AHA1 family.</text>
</comment>
<feature type="domain" description="Activator of Hsp90 ATPase homologue 1/2-like C-terminal" evidence="2">
    <location>
        <begin position="10"/>
        <end position="88"/>
    </location>
</feature>
<evidence type="ECO:0000313" key="3">
    <source>
        <dbReference type="EMBL" id="SUA80142.1"/>
    </source>
</evidence>
<dbReference type="AlphaFoldDB" id="A0A378YSM1"/>
<dbReference type="InterPro" id="IPR023393">
    <property type="entry name" value="START-like_dom_sf"/>
</dbReference>
<keyword evidence="4" id="KW-1185">Reference proteome</keyword>
<protein>
    <submittedName>
        <fullName evidence="3">Activator of Hsp90 ATPase homolog 1-like protein</fullName>
    </submittedName>
</protein>
<dbReference type="CDD" id="cd07814">
    <property type="entry name" value="SRPBCC_CalC_Aha1-like"/>
    <property type="match status" value="1"/>
</dbReference>
<dbReference type="InterPro" id="IPR013538">
    <property type="entry name" value="ASHA1/2-like_C"/>
</dbReference>
<dbReference type="STRING" id="1406858.GCA_000710895_07127"/>
<evidence type="ECO:0000259" key="2">
    <source>
        <dbReference type="Pfam" id="PF08327"/>
    </source>
</evidence>
<evidence type="ECO:0000256" key="1">
    <source>
        <dbReference type="ARBA" id="ARBA00006817"/>
    </source>
</evidence>
<sequence>MESDGFEPVVGARFGLRAEPIAATDFFGQISCEVLAAVAPKRLRISWDDANAERSTGWVITWDLRPEGSGTRVVLTHSRFDPDDAAAQLSRNIMRGG</sequence>
<dbReference type="OrthoDB" id="9803476at2"/>
<dbReference type="Gene3D" id="3.30.530.20">
    <property type="match status" value="1"/>
</dbReference>
<reference evidence="3 4" key="1">
    <citation type="submission" date="2018-06" db="EMBL/GenBank/DDBJ databases">
        <authorList>
            <consortium name="Pathogen Informatics"/>
            <person name="Doyle S."/>
        </authorList>
    </citation>
    <scope>NUCLEOTIDE SEQUENCE [LARGE SCALE GENOMIC DNA]</scope>
    <source>
        <strain evidence="3 4">NCTC1934</strain>
    </source>
</reference>
<proteinExistence type="inferred from homology"/>
<dbReference type="EMBL" id="UGRY01000002">
    <property type="protein sequence ID" value="SUA80142.1"/>
    <property type="molecule type" value="Genomic_DNA"/>
</dbReference>
<name>A0A378YSM1_9NOCA</name>
<organism evidence="3 4">
    <name type="scientific">Nocardia otitidiscaviarum</name>
    <dbReference type="NCBI Taxonomy" id="1823"/>
    <lineage>
        <taxon>Bacteria</taxon>
        <taxon>Bacillati</taxon>
        <taxon>Actinomycetota</taxon>
        <taxon>Actinomycetes</taxon>
        <taxon>Mycobacteriales</taxon>
        <taxon>Nocardiaceae</taxon>
        <taxon>Nocardia</taxon>
    </lineage>
</organism>